<dbReference type="EMBL" id="GL945017">
    <property type="protein sequence ID" value="EGN56092.1"/>
    <property type="molecule type" value="Genomic_DNA"/>
</dbReference>
<keyword evidence="2" id="KW-1185">Reference proteome</keyword>
<dbReference type="STRING" id="688246.Premu_0616"/>
<dbReference type="Proteomes" id="UP000002772">
    <property type="component" value="Unassembled WGS sequence"/>
</dbReference>
<dbReference type="HOGENOM" id="CLU_2383707_0_0_10"/>
<dbReference type="AlphaFoldDB" id="F8N5T0"/>
<gene>
    <name evidence="1" type="ORF">Premu_0616</name>
</gene>
<dbReference type="SUPFAM" id="SSF88946">
    <property type="entry name" value="Sigma2 domain of RNA polymerase sigma factors"/>
    <property type="match status" value="1"/>
</dbReference>
<protein>
    <submittedName>
        <fullName evidence="1">RNA polymerase ECF-type sigma factor</fullName>
    </submittedName>
</protein>
<reference evidence="2" key="1">
    <citation type="journal article" date="2011" name="Stand. Genomic Sci.">
        <title>Non-contiguous finished genome sequence of the opportunistic oral pathogen Prevotella multisaccharivorax type strain (PPPA20).</title>
        <authorList>
            <person name="Pati A."/>
            <person name="Gronow S."/>
            <person name="Lu M."/>
            <person name="Lapidus A."/>
            <person name="Nolan M."/>
            <person name="Lucas S."/>
            <person name="Hammon N."/>
            <person name="Deshpande S."/>
            <person name="Cheng J.F."/>
            <person name="Tapia R."/>
            <person name="Han C."/>
            <person name="Goodwin L."/>
            <person name="Pitluck S."/>
            <person name="Liolios K."/>
            <person name="Pagani I."/>
            <person name="Mavromatis K."/>
            <person name="Mikhailova N."/>
            <person name="Huntemann M."/>
            <person name="Chen A."/>
            <person name="Palaniappan K."/>
            <person name="Land M."/>
            <person name="Hauser L."/>
            <person name="Detter J.C."/>
            <person name="Brambilla E.M."/>
            <person name="Rohde M."/>
            <person name="Goker M."/>
            <person name="Woyke T."/>
            <person name="Bristow J."/>
            <person name="Eisen J.A."/>
            <person name="Markowitz V."/>
            <person name="Hugenholtz P."/>
            <person name="Kyrpides N.C."/>
            <person name="Klenk H.P."/>
            <person name="Ivanova N."/>
        </authorList>
    </citation>
    <scope>NUCLEOTIDE SEQUENCE [LARGE SCALE GENOMIC DNA]</scope>
    <source>
        <strain evidence="2">DSM 17128</strain>
    </source>
</reference>
<dbReference type="GO" id="GO:0006352">
    <property type="term" value="P:DNA-templated transcription initiation"/>
    <property type="evidence" value="ECO:0007669"/>
    <property type="project" value="InterPro"/>
</dbReference>
<dbReference type="InterPro" id="IPR013325">
    <property type="entry name" value="RNA_pol_sigma_r2"/>
</dbReference>
<evidence type="ECO:0000313" key="2">
    <source>
        <dbReference type="Proteomes" id="UP000002772"/>
    </source>
</evidence>
<dbReference type="GO" id="GO:0003700">
    <property type="term" value="F:DNA-binding transcription factor activity"/>
    <property type="evidence" value="ECO:0007669"/>
    <property type="project" value="InterPro"/>
</dbReference>
<name>F8N5T0_9BACT</name>
<proteinExistence type="predicted"/>
<organism evidence="1 2">
    <name type="scientific">Hallella multisaccharivorax DSM 17128</name>
    <dbReference type="NCBI Taxonomy" id="688246"/>
    <lineage>
        <taxon>Bacteria</taxon>
        <taxon>Pseudomonadati</taxon>
        <taxon>Bacteroidota</taxon>
        <taxon>Bacteroidia</taxon>
        <taxon>Bacteroidales</taxon>
        <taxon>Prevotellaceae</taxon>
        <taxon>Hallella</taxon>
    </lineage>
</organism>
<evidence type="ECO:0000313" key="1">
    <source>
        <dbReference type="EMBL" id="EGN56092.1"/>
    </source>
</evidence>
<dbReference type="Gene3D" id="1.10.1740.10">
    <property type="match status" value="1"/>
</dbReference>
<sequence length="94" mass="11184">MKKENSISIYDLIRKGDKCTFEDLPRKYYPALCELSMAITHSHETAEEIVDDLFFSLWDHRATFFIDLKCFESILKDTKNQNELYKFSKNCFIT</sequence>
<accession>F8N5T0</accession>